<protein>
    <submittedName>
        <fullName evidence="4">CULT domain-containing protein</fullName>
    </submittedName>
    <submittedName>
        <fullName evidence="5">Galectin</fullName>
    </submittedName>
</protein>
<evidence type="ECO:0000256" key="1">
    <source>
        <dbReference type="SAM" id="Phobius"/>
    </source>
</evidence>
<dbReference type="WBParaSite" id="SSTP_0000590800.1">
    <property type="protein sequence ID" value="SSTP_0000590800.1"/>
    <property type="gene ID" value="SSTP_0000590800"/>
</dbReference>
<feature type="transmembrane region" description="Helical" evidence="1">
    <location>
        <begin position="12"/>
        <end position="30"/>
    </location>
</feature>
<keyword evidence="3" id="KW-1185">Reference proteome</keyword>
<evidence type="ECO:0000313" key="5">
    <source>
        <dbReference type="WBParaSite" id="TCONS_00002947.p1"/>
    </source>
</evidence>
<evidence type="ECO:0000313" key="3">
    <source>
        <dbReference type="Proteomes" id="UP000035681"/>
    </source>
</evidence>
<dbReference type="STRING" id="6248.A0A0K0E8S6"/>
<feature type="domain" description="CULT" evidence="2">
    <location>
        <begin position="26"/>
        <end position="144"/>
    </location>
</feature>
<dbReference type="Proteomes" id="UP000035681">
    <property type="component" value="Unplaced"/>
</dbReference>
<dbReference type="CDD" id="cd15777">
    <property type="entry name" value="CRBN_C_like"/>
    <property type="match status" value="1"/>
</dbReference>
<accession>A0A0K0E8S6</accession>
<name>A0A0K0E8S6_STRER</name>
<dbReference type="PROSITE" id="PS51788">
    <property type="entry name" value="CULT"/>
    <property type="match status" value="1"/>
</dbReference>
<evidence type="ECO:0000313" key="4">
    <source>
        <dbReference type="WBParaSite" id="SSTP_0000590800.1"/>
    </source>
</evidence>
<proteinExistence type="predicted"/>
<dbReference type="AlphaFoldDB" id="A0A0K0E8S6"/>
<organism evidence="4">
    <name type="scientific">Strongyloides stercoralis</name>
    <name type="common">Threadworm</name>
    <dbReference type="NCBI Taxonomy" id="6248"/>
    <lineage>
        <taxon>Eukaryota</taxon>
        <taxon>Metazoa</taxon>
        <taxon>Ecdysozoa</taxon>
        <taxon>Nematoda</taxon>
        <taxon>Chromadorea</taxon>
        <taxon>Rhabditida</taxon>
        <taxon>Tylenchina</taxon>
        <taxon>Panagrolaimomorpha</taxon>
        <taxon>Strongyloidoidea</taxon>
        <taxon>Strongyloididae</taxon>
        <taxon>Strongyloides</taxon>
    </lineage>
</organism>
<evidence type="ECO:0000259" key="2">
    <source>
        <dbReference type="PROSITE" id="PS51788"/>
    </source>
</evidence>
<dbReference type="InterPro" id="IPR034750">
    <property type="entry name" value="CULT"/>
</dbReference>
<dbReference type="FunFam" id="2.170.150.20:FF:000007">
    <property type="entry name" value="Protein cereblon"/>
    <property type="match status" value="1"/>
</dbReference>
<dbReference type="WBParaSite" id="TCONS_00002947.p1">
    <property type="protein sequence ID" value="TCONS_00002947.p1"/>
    <property type="gene ID" value="XLOC_002728"/>
</dbReference>
<keyword evidence="1" id="KW-1133">Transmembrane helix</keyword>
<keyword evidence="1" id="KW-0812">Transmembrane</keyword>
<reference evidence="4" key="1">
    <citation type="submission" date="2015-08" db="UniProtKB">
        <authorList>
            <consortium name="WormBaseParasite"/>
        </authorList>
    </citation>
    <scope>IDENTIFICATION</scope>
</reference>
<dbReference type="Gene3D" id="2.170.150.20">
    <property type="entry name" value="Peptide methionine sulfoxide reductase"/>
    <property type="match status" value="1"/>
</dbReference>
<keyword evidence="1" id="KW-0472">Membrane</keyword>
<sequence>MSWILVFKTTFYLFCLFLINIVSIYGHNLLCRNCGNLITNDRAIINKNSPLNNGKYIQNVVGVNASIQKFINPANDEFLVMTVNGATLMYHGDPSFEATWYPNYQWTVCLCRKCRKHMGWYFSKPRQEKDGFIGLIVDRLISEAYVDQMILPPGIDE</sequence>